<evidence type="ECO:0000313" key="2">
    <source>
        <dbReference type="Proteomes" id="UP001348369"/>
    </source>
</evidence>
<reference evidence="1" key="1">
    <citation type="submission" date="2022-10" db="EMBL/GenBank/DDBJ databases">
        <title>The complete genomes of actinobacterial strains from the NBC collection.</title>
        <authorList>
            <person name="Joergensen T.S."/>
            <person name="Alvarez Arevalo M."/>
            <person name="Sterndorff E.B."/>
            <person name="Faurdal D."/>
            <person name="Vuksanovic O."/>
            <person name="Mourched A.-S."/>
            <person name="Charusanti P."/>
            <person name="Shaw S."/>
            <person name="Blin K."/>
            <person name="Weber T."/>
        </authorList>
    </citation>
    <scope>NUCLEOTIDE SEQUENCE</scope>
    <source>
        <strain evidence="1">NBC 01771</strain>
    </source>
</reference>
<evidence type="ECO:0000313" key="1">
    <source>
        <dbReference type="EMBL" id="WSB98655.1"/>
    </source>
</evidence>
<keyword evidence="2" id="KW-1185">Reference proteome</keyword>
<organism evidence="1 2">
    <name type="scientific">Streptomyces scopuliridis</name>
    <dbReference type="NCBI Taxonomy" id="452529"/>
    <lineage>
        <taxon>Bacteria</taxon>
        <taxon>Bacillati</taxon>
        <taxon>Actinomycetota</taxon>
        <taxon>Actinomycetes</taxon>
        <taxon>Kitasatosporales</taxon>
        <taxon>Streptomycetaceae</taxon>
        <taxon>Streptomyces</taxon>
    </lineage>
</organism>
<accession>A0ACD4ZKH2</accession>
<proteinExistence type="predicted"/>
<sequence>MPDVFDRIEWKVREIFGEEPVCVHVGDVKECGIKRHPTYAKFRAEAISVGVRSAASSRLWESIIAMGRLCDLDGNDTWRLVILDCIVPCFRSTSMRISRDFRVDREEIRSAMVATALEVWADTAMGVPPRHVRDRMVKAAFEAAWRHGNANLSEYPTDDVEIYSGPDISAQDSTMRASSVIDFNIIRDADFAEQVRGERFGSLFQRLGYFDAMRVFHDEIRAGRRSGSVSHAKALGLPRSWISNPNLYYYASDLYPSFIGLREAASVMGIAESAAHRLIRAGQFPFPAARAGRSYKVSVRALMHFKDIPDAIVHVDDVENGALHASGGVR</sequence>
<gene>
    <name evidence="1" type="ORF">OG835_17575</name>
</gene>
<dbReference type="EMBL" id="CP109109">
    <property type="protein sequence ID" value="WSB98655.1"/>
    <property type="molecule type" value="Genomic_DNA"/>
</dbReference>
<name>A0ACD4ZKH2_9ACTN</name>
<dbReference type="Proteomes" id="UP001348369">
    <property type="component" value="Chromosome"/>
</dbReference>
<protein>
    <submittedName>
        <fullName evidence="1">Helix-turn-helix domain-containing protein</fullName>
    </submittedName>
</protein>